<accession>A0AAD9II38</accession>
<gene>
    <name evidence="1" type="ORF">QBZ16_004374</name>
</gene>
<protein>
    <submittedName>
        <fullName evidence="1">Uncharacterized protein</fullName>
    </submittedName>
</protein>
<proteinExistence type="predicted"/>
<organism evidence="1 2">
    <name type="scientific">Prototheca wickerhamii</name>
    <dbReference type="NCBI Taxonomy" id="3111"/>
    <lineage>
        <taxon>Eukaryota</taxon>
        <taxon>Viridiplantae</taxon>
        <taxon>Chlorophyta</taxon>
        <taxon>core chlorophytes</taxon>
        <taxon>Trebouxiophyceae</taxon>
        <taxon>Chlorellales</taxon>
        <taxon>Chlorellaceae</taxon>
        <taxon>Prototheca</taxon>
    </lineage>
</organism>
<dbReference type="AlphaFoldDB" id="A0AAD9II38"/>
<dbReference type="Proteomes" id="UP001255856">
    <property type="component" value="Unassembled WGS sequence"/>
</dbReference>
<evidence type="ECO:0000313" key="1">
    <source>
        <dbReference type="EMBL" id="KAK2077529.1"/>
    </source>
</evidence>
<keyword evidence="2" id="KW-1185">Reference proteome</keyword>
<reference evidence="1" key="1">
    <citation type="submission" date="2021-01" db="EMBL/GenBank/DDBJ databases">
        <authorList>
            <person name="Eckstrom K.M.E."/>
        </authorList>
    </citation>
    <scope>NUCLEOTIDE SEQUENCE</scope>
    <source>
        <strain evidence="1">UVCC 0001</strain>
    </source>
</reference>
<name>A0AAD9II38_PROWI</name>
<comment type="caution">
    <text evidence="1">The sequence shown here is derived from an EMBL/GenBank/DDBJ whole genome shotgun (WGS) entry which is preliminary data.</text>
</comment>
<evidence type="ECO:0000313" key="2">
    <source>
        <dbReference type="Proteomes" id="UP001255856"/>
    </source>
</evidence>
<sequence length="316" mass="33725">MNTRRLPNPISLPERAGMPQLWVPEEAPEEPQVVEDLMDPSSVSDSTLVPHLAALERVTAIERMLCASEQAPSALSRLPALRTLLDGCLDRAIGLQAQGVTPLVLLLRVVSWLRLDDGLRRDFYLDYTRRLALALHGALGFFGGSLRPQETLAALEAWSRWDGLGAAFKRGRPEFASSLQGALRSARFSPGESVRVLAAIAAVRAEQCPTWAPCATVVERLGATVTRAAASLTDDELVLGLGAPRGLSWPYYQCIASVMRDLLLEAARRARLAGQAAAASGPAAAVAVGLAAAEAFHRPTAERLRQAVAVEGGLAV</sequence>
<dbReference type="EMBL" id="JASFZW010000006">
    <property type="protein sequence ID" value="KAK2077529.1"/>
    <property type="molecule type" value="Genomic_DNA"/>
</dbReference>